<organism evidence="2 3">
    <name type="scientific">Candida tropicalis (strain ATCC MYA-3404 / T1)</name>
    <name type="common">Yeast</name>
    <dbReference type="NCBI Taxonomy" id="294747"/>
    <lineage>
        <taxon>Eukaryota</taxon>
        <taxon>Fungi</taxon>
        <taxon>Dikarya</taxon>
        <taxon>Ascomycota</taxon>
        <taxon>Saccharomycotina</taxon>
        <taxon>Pichiomycetes</taxon>
        <taxon>Debaryomycetaceae</taxon>
        <taxon>Candida/Lodderomyces clade</taxon>
        <taxon>Candida</taxon>
    </lineage>
</organism>
<dbReference type="EMBL" id="GG692398">
    <property type="protein sequence ID" value="EER33130.1"/>
    <property type="molecule type" value="Genomic_DNA"/>
</dbReference>
<accession>C5MBW3</accession>
<dbReference type="VEuPathDB" id="FungiDB:CTRG_03555"/>
<evidence type="ECO:0000313" key="3">
    <source>
        <dbReference type="Proteomes" id="UP000002037"/>
    </source>
</evidence>
<dbReference type="HOGENOM" id="CLU_111193_0_0_1"/>
<sequence length="205" mass="24267">METTISELNKRINNLELIVHQQDEDDDDNNNNESLTSQINSLKLKLSKTYQIHPEFEKLNQLNSKLKTWNNTTTTTTTKLKDNDISKEVKLETINLHSSHILETYPTIIELLNIQYASILKSLNNLVMTTDIQNNKQLLISKKPQLERINRIYQILNVKSMMITEKYIELTMKDNKFWIESEKQLEILNQKIKKIEQTRQEMNKY</sequence>
<feature type="coiled-coil region" evidence="1">
    <location>
        <begin position="178"/>
        <end position="205"/>
    </location>
</feature>
<keyword evidence="1" id="KW-0175">Coiled coil</keyword>
<dbReference type="AlphaFoldDB" id="C5MBW3"/>
<proteinExistence type="predicted"/>
<evidence type="ECO:0000313" key="2">
    <source>
        <dbReference type="EMBL" id="EER33130.1"/>
    </source>
</evidence>
<dbReference type="OrthoDB" id="4084909at2759"/>
<evidence type="ECO:0000256" key="1">
    <source>
        <dbReference type="SAM" id="Coils"/>
    </source>
</evidence>
<dbReference type="KEGG" id="ctp:CTRG_03555"/>
<reference evidence="2 3" key="1">
    <citation type="journal article" date="2009" name="Nature">
        <title>Evolution of pathogenicity and sexual reproduction in eight Candida genomes.</title>
        <authorList>
            <person name="Butler G."/>
            <person name="Rasmussen M.D."/>
            <person name="Lin M.F."/>
            <person name="Santos M.A."/>
            <person name="Sakthikumar S."/>
            <person name="Munro C.A."/>
            <person name="Rheinbay E."/>
            <person name="Grabherr M."/>
            <person name="Forche A."/>
            <person name="Reedy J.L."/>
            <person name="Agrafioti I."/>
            <person name="Arnaud M.B."/>
            <person name="Bates S."/>
            <person name="Brown A.J."/>
            <person name="Brunke S."/>
            <person name="Costanzo M.C."/>
            <person name="Fitzpatrick D.A."/>
            <person name="de Groot P.W."/>
            <person name="Harris D."/>
            <person name="Hoyer L.L."/>
            <person name="Hube B."/>
            <person name="Klis F.M."/>
            <person name="Kodira C."/>
            <person name="Lennard N."/>
            <person name="Logue M.E."/>
            <person name="Martin R."/>
            <person name="Neiman A.M."/>
            <person name="Nikolaou E."/>
            <person name="Quail M.A."/>
            <person name="Quinn J."/>
            <person name="Santos M.C."/>
            <person name="Schmitzberger F.F."/>
            <person name="Sherlock G."/>
            <person name="Shah P."/>
            <person name="Silverstein K.A."/>
            <person name="Skrzypek M.S."/>
            <person name="Soll D."/>
            <person name="Staggs R."/>
            <person name="Stansfield I."/>
            <person name="Stumpf M.P."/>
            <person name="Sudbery P.E."/>
            <person name="Srikantha T."/>
            <person name="Zeng Q."/>
            <person name="Berman J."/>
            <person name="Berriman M."/>
            <person name="Heitman J."/>
            <person name="Gow N.A."/>
            <person name="Lorenz M.C."/>
            <person name="Birren B.W."/>
            <person name="Kellis M."/>
            <person name="Cuomo C.A."/>
        </authorList>
    </citation>
    <scope>NUCLEOTIDE SEQUENCE [LARGE SCALE GENOMIC DNA]</scope>
    <source>
        <strain evidence="3">ATCC MYA-3404 / T1</strain>
    </source>
</reference>
<dbReference type="RefSeq" id="XP_002549258.1">
    <property type="nucleotide sequence ID" value="XM_002549212.1"/>
</dbReference>
<gene>
    <name evidence="2" type="ORF">CTRG_03555</name>
</gene>
<protein>
    <submittedName>
        <fullName evidence="2">Uncharacterized protein</fullName>
    </submittedName>
</protein>
<dbReference type="eggNOG" id="ENOG502RQ7Q">
    <property type="taxonomic scope" value="Eukaryota"/>
</dbReference>
<name>C5MBW3_CANTT</name>
<dbReference type="Proteomes" id="UP000002037">
    <property type="component" value="Unassembled WGS sequence"/>
</dbReference>
<dbReference type="GeneID" id="8297410"/>
<keyword evidence="3" id="KW-1185">Reference proteome</keyword>